<comment type="subunit">
    <text evidence="1">Monomer.</text>
</comment>
<protein>
    <recommendedName>
        <fullName evidence="2">thioredoxin-dependent peroxiredoxin</fullName>
        <ecNumber evidence="2">1.11.1.24</ecNumber>
    </recommendedName>
    <alternativeName>
        <fullName evidence="8">Thioredoxin peroxidase</fullName>
    </alternativeName>
</protein>
<proteinExistence type="inferred from homology"/>
<evidence type="ECO:0000256" key="8">
    <source>
        <dbReference type="ARBA" id="ARBA00032824"/>
    </source>
</evidence>
<feature type="domain" description="Thioredoxin" evidence="11">
    <location>
        <begin position="4"/>
        <end position="148"/>
    </location>
</feature>
<evidence type="ECO:0000256" key="2">
    <source>
        <dbReference type="ARBA" id="ARBA00013017"/>
    </source>
</evidence>
<dbReference type="InterPro" id="IPR000866">
    <property type="entry name" value="AhpC/TSA"/>
</dbReference>
<dbReference type="PANTHER" id="PTHR42801">
    <property type="entry name" value="THIOREDOXIN-DEPENDENT PEROXIDE REDUCTASE"/>
    <property type="match status" value="1"/>
</dbReference>
<dbReference type="GO" id="GO:0034599">
    <property type="term" value="P:cellular response to oxidative stress"/>
    <property type="evidence" value="ECO:0007669"/>
    <property type="project" value="TreeGrafter"/>
</dbReference>
<dbReference type="GO" id="GO:0045454">
    <property type="term" value="P:cell redox homeostasis"/>
    <property type="evidence" value="ECO:0007669"/>
    <property type="project" value="TreeGrafter"/>
</dbReference>
<dbReference type="InterPro" id="IPR024706">
    <property type="entry name" value="Peroxiredoxin_AhpC-typ"/>
</dbReference>
<evidence type="ECO:0000259" key="11">
    <source>
        <dbReference type="PROSITE" id="PS51352"/>
    </source>
</evidence>
<evidence type="ECO:0000256" key="9">
    <source>
        <dbReference type="ARBA" id="ARBA00038489"/>
    </source>
</evidence>
<name>T1BQ78_9ZZZZ</name>
<dbReference type="InterPro" id="IPR050924">
    <property type="entry name" value="Peroxiredoxin_BCP/PrxQ"/>
</dbReference>
<comment type="similarity">
    <text evidence="9">Belongs to the peroxiredoxin family. BCP/PrxQ subfamily.</text>
</comment>
<dbReference type="AlphaFoldDB" id="T1BQ78"/>
<evidence type="ECO:0000256" key="1">
    <source>
        <dbReference type="ARBA" id="ARBA00011245"/>
    </source>
</evidence>
<sequence length="150" mass="16658">MGMVAVGEPAPEFQVQDSEGKPFQLAQFRGRKRVVLYFFPKSFTPGCDLEAQAFRDQIPTFEGKDTQIVGVSADSPDVAQAFRQKFKLPFPVLPDPDRKVIELYGVKGMMGLAKRTTFLIGKDGKVEEIVESMRPSPHVEKTLARVSQGP</sequence>
<keyword evidence="3" id="KW-0575">Peroxidase</keyword>
<evidence type="ECO:0000256" key="5">
    <source>
        <dbReference type="ARBA" id="ARBA00023002"/>
    </source>
</evidence>
<dbReference type="Pfam" id="PF00578">
    <property type="entry name" value="AhpC-TSA"/>
    <property type="match status" value="1"/>
</dbReference>
<dbReference type="GO" id="GO:0005737">
    <property type="term" value="C:cytoplasm"/>
    <property type="evidence" value="ECO:0007669"/>
    <property type="project" value="TreeGrafter"/>
</dbReference>
<comment type="caution">
    <text evidence="12">The sequence shown here is derived from an EMBL/GenBank/DDBJ whole genome shotgun (WGS) entry which is preliminary data.</text>
</comment>
<dbReference type="EC" id="1.11.1.24" evidence="2"/>
<dbReference type="EMBL" id="AUZY01003041">
    <property type="protein sequence ID" value="EQD70733.1"/>
    <property type="molecule type" value="Genomic_DNA"/>
</dbReference>
<dbReference type="SUPFAM" id="SSF52833">
    <property type="entry name" value="Thioredoxin-like"/>
    <property type="match status" value="1"/>
</dbReference>
<gene>
    <name evidence="12" type="ORF">B1B_04845</name>
</gene>
<dbReference type="PIRSF" id="PIRSF000239">
    <property type="entry name" value="AHPC"/>
    <property type="match status" value="1"/>
</dbReference>
<dbReference type="PROSITE" id="PS51352">
    <property type="entry name" value="THIOREDOXIN_2"/>
    <property type="match status" value="1"/>
</dbReference>
<accession>T1BQ78</accession>
<comment type="catalytic activity">
    <reaction evidence="10">
        <text>a hydroperoxide + [thioredoxin]-dithiol = an alcohol + [thioredoxin]-disulfide + H2O</text>
        <dbReference type="Rhea" id="RHEA:62620"/>
        <dbReference type="Rhea" id="RHEA-COMP:10698"/>
        <dbReference type="Rhea" id="RHEA-COMP:10700"/>
        <dbReference type="ChEBI" id="CHEBI:15377"/>
        <dbReference type="ChEBI" id="CHEBI:29950"/>
        <dbReference type="ChEBI" id="CHEBI:30879"/>
        <dbReference type="ChEBI" id="CHEBI:35924"/>
        <dbReference type="ChEBI" id="CHEBI:50058"/>
        <dbReference type="EC" id="1.11.1.24"/>
    </reaction>
</comment>
<dbReference type="InterPro" id="IPR036249">
    <property type="entry name" value="Thioredoxin-like_sf"/>
</dbReference>
<dbReference type="FunFam" id="3.40.30.10:FF:000007">
    <property type="entry name" value="Thioredoxin-dependent thiol peroxidase"/>
    <property type="match status" value="1"/>
</dbReference>
<keyword evidence="7" id="KW-0676">Redox-active center</keyword>
<evidence type="ECO:0000256" key="7">
    <source>
        <dbReference type="ARBA" id="ARBA00023284"/>
    </source>
</evidence>
<organism evidence="12">
    <name type="scientific">mine drainage metagenome</name>
    <dbReference type="NCBI Taxonomy" id="410659"/>
    <lineage>
        <taxon>unclassified sequences</taxon>
        <taxon>metagenomes</taxon>
        <taxon>ecological metagenomes</taxon>
    </lineage>
</organism>
<keyword evidence="6" id="KW-1015">Disulfide bond</keyword>
<dbReference type="CDD" id="cd03017">
    <property type="entry name" value="PRX_BCP"/>
    <property type="match status" value="1"/>
</dbReference>
<dbReference type="InterPro" id="IPR013766">
    <property type="entry name" value="Thioredoxin_domain"/>
</dbReference>
<reference evidence="12" key="1">
    <citation type="submission" date="2013-08" db="EMBL/GenBank/DDBJ databases">
        <authorList>
            <person name="Mendez C."/>
            <person name="Richter M."/>
            <person name="Ferrer M."/>
            <person name="Sanchez J."/>
        </authorList>
    </citation>
    <scope>NUCLEOTIDE SEQUENCE</scope>
</reference>
<keyword evidence="4" id="KW-0049">Antioxidant</keyword>
<evidence type="ECO:0000256" key="6">
    <source>
        <dbReference type="ARBA" id="ARBA00023157"/>
    </source>
</evidence>
<dbReference type="Gene3D" id="3.40.30.10">
    <property type="entry name" value="Glutaredoxin"/>
    <property type="match status" value="1"/>
</dbReference>
<evidence type="ECO:0000256" key="3">
    <source>
        <dbReference type="ARBA" id="ARBA00022559"/>
    </source>
</evidence>
<reference evidence="12" key="2">
    <citation type="journal article" date="2014" name="ISME J.">
        <title>Microbial stratification in low pH oxic and suboxic macroscopic growths along an acid mine drainage.</title>
        <authorList>
            <person name="Mendez-Garcia C."/>
            <person name="Mesa V."/>
            <person name="Sprenger R.R."/>
            <person name="Richter M."/>
            <person name="Diez M.S."/>
            <person name="Solano J."/>
            <person name="Bargiela R."/>
            <person name="Golyshina O.V."/>
            <person name="Manteca A."/>
            <person name="Ramos J.L."/>
            <person name="Gallego J.R."/>
            <person name="Llorente I."/>
            <person name="Martins Dos Santos V.A."/>
            <person name="Jensen O.N."/>
            <person name="Pelaez A.I."/>
            <person name="Sanchez J."/>
            <person name="Ferrer M."/>
        </authorList>
    </citation>
    <scope>NUCLEOTIDE SEQUENCE</scope>
</reference>
<dbReference type="PANTHER" id="PTHR42801:SF4">
    <property type="entry name" value="AHPC_TSA FAMILY PROTEIN"/>
    <property type="match status" value="1"/>
</dbReference>
<keyword evidence="5" id="KW-0560">Oxidoreductase</keyword>
<evidence type="ECO:0000256" key="10">
    <source>
        <dbReference type="ARBA" id="ARBA00049091"/>
    </source>
</evidence>
<dbReference type="GO" id="GO:0008379">
    <property type="term" value="F:thioredoxin peroxidase activity"/>
    <property type="evidence" value="ECO:0007669"/>
    <property type="project" value="TreeGrafter"/>
</dbReference>
<evidence type="ECO:0000313" key="12">
    <source>
        <dbReference type="EMBL" id="EQD70733.1"/>
    </source>
</evidence>
<evidence type="ECO:0000256" key="4">
    <source>
        <dbReference type="ARBA" id="ARBA00022862"/>
    </source>
</evidence>